<dbReference type="Proteomes" id="UP000324800">
    <property type="component" value="Unassembled WGS sequence"/>
</dbReference>
<evidence type="ECO:0000313" key="2">
    <source>
        <dbReference type="Proteomes" id="UP000324800"/>
    </source>
</evidence>
<evidence type="ECO:0000313" key="1">
    <source>
        <dbReference type="EMBL" id="KAA6397859.1"/>
    </source>
</evidence>
<reference evidence="1 2" key="1">
    <citation type="submission" date="2019-03" db="EMBL/GenBank/DDBJ databases">
        <title>Single cell metagenomics reveals metabolic interactions within the superorganism composed of flagellate Streblomastix strix and complex community of Bacteroidetes bacteria on its surface.</title>
        <authorList>
            <person name="Treitli S.C."/>
            <person name="Kolisko M."/>
            <person name="Husnik F."/>
            <person name="Keeling P."/>
            <person name="Hampl V."/>
        </authorList>
    </citation>
    <scope>NUCLEOTIDE SEQUENCE [LARGE SCALE GENOMIC DNA]</scope>
    <source>
        <strain evidence="1">ST1C</strain>
    </source>
</reference>
<protein>
    <recommendedName>
        <fullName evidence="3">SPRY domain-containing protein</fullName>
    </recommendedName>
</protein>
<comment type="caution">
    <text evidence="1">The sequence shown here is derived from an EMBL/GenBank/DDBJ whole genome shotgun (WGS) entry which is preliminary data.</text>
</comment>
<organism evidence="1 2">
    <name type="scientific">Streblomastix strix</name>
    <dbReference type="NCBI Taxonomy" id="222440"/>
    <lineage>
        <taxon>Eukaryota</taxon>
        <taxon>Metamonada</taxon>
        <taxon>Preaxostyla</taxon>
        <taxon>Oxymonadida</taxon>
        <taxon>Streblomastigidae</taxon>
        <taxon>Streblomastix</taxon>
    </lineage>
</organism>
<proteinExistence type="predicted"/>
<dbReference type="AlphaFoldDB" id="A0A5J4WUL5"/>
<name>A0A5J4WUL5_9EUKA</name>
<sequence>MFAPPQQKSNSPPPEQIQLIAIYPNNVISQNFTSGKDANCSFPKPNIIKHDDIQQTIVVFSREINSGVWEFVGRVRKQKYDMGIGIIDGKKTVIPHPFIYQSNKDNNTIFYIKQNVYIKGAGLYSLGNQLIKQGDEITAIVDLTSNPKSFCLKINSVLQPFCVISVPERVKFILYFSNKDEEWEFVSLKEVAEAQNLSHIHPSNRHNYK</sequence>
<accession>A0A5J4WUL5</accession>
<dbReference type="EMBL" id="SNRW01001088">
    <property type="protein sequence ID" value="KAA6397859.1"/>
    <property type="molecule type" value="Genomic_DNA"/>
</dbReference>
<evidence type="ECO:0008006" key="3">
    <source>
        <dbReference type="Google" id="ProtNLM"/>
    </source>
</evidence>
<gene>
    <name evidence="1" type="ORF">EZS28_006614</name>
</gene>